<gene>
    <name evidence="1" type="ORF">ACFQRI_15135</name>
</gene>
<organism evidence="1 2">
    <name type="scientific">Saccharopolyspora griseoalba</name>
    <dbReference type="NCBI Taxonomy" id="1431848"/>
    <lineage>
        <taxon>Bacteria</taxon>
        <taxon>Bacillati</taxon>
        <taxon>Actinomycetota</taxon>
        <taxon>Actinomycetes</taxon>
        <taxon>Pseudonocardiales</taxon>
        <taxon>Pseudonocardiaceae</taxon>
        <taxon>Saccharopolyspora</taxon>
    </lineage>
</organism>
<comment type="caution">
    <text evidence="1">The sequence shown here is derived from an EMBL/GenBank/DDBJ whole genome shotgun (WGS) entry which is preliminary data.</text>
</comment>
<dbReference type="EMBL" id="JBHTCJ010000007">
    <property type="protein sequence ID" value="MFC7342736.1"/>
    <property type="molecule type" value="Genomic_DNA"/>
</dbReference>
<evidence type="ECO:0000313" key="2">
    <source>
        <dbReference type="Proteomes" id="UP001596504"/>
    </source>
</evidence>
<keyword evidence="2" id="KW-1185">Reference proteome</keyword>
<protein>
    <submittedName>
        <fullName evidence="1">Uncharacterized protein</fullName>
    </submittedName>
</protein>
<sequence length="145" mass="15508">MERGRRILERLPAPGNPDHHFVIDPAKADFCAVDVYRTLDVRDAATEFAHRVLDCCALSDGAARAPMRRNEAKLTSGAIAARNGDLDEAVGRGLGALSDSRKCLPSLLAAAADLDAELREHPRDPVLAPWFEAVSALRGPVALGS</sequence>
<evidence type="ECO:0000313" key="1">
    <source>
        <dbReference type="EMBL" id="MFC7342736.1"/>
    </source>
</evidence>
<proteinExistence type="predicted"/>
<reference evidence="2" key="1">
    <citation type="journal article" date="2019" name="Int. J. Syst. Evol. Microbiol.">
        <title>The Global Catalogue of Microorganisms (GCM) 10K type strain sequencing project: providing services to taxonomists for standard genome sequencing and annotation.</title>
        <authorList>
            <consortium name="The Broad Institute Genomics Platform"/>
            <consortium name="The Broad Institute Genome Sequencing Center for Infectious Disease"/>
            <person name="Wu L."/>
            <person name="Ma J."/>
        </authorList>
    </citation>
    <scope>NUCLEOTIDE SEQUENCE [LARGE SCALE GENOMIC DNA]</scope>
    <source>
        <strain evidence="2">WLHS5</strain>
    </source>
</reference>
<name>A0ABW2LJM8_9PSEU</name>
<dbReference type="Proteomes" id="UP001596504">
    <property type="component" value="Unassembled WGS sequence"/>
</dbReference>
<accession>A0ABW2LJM8</accession>